<sequence>MGIRGFFGALNRGGLLRQTRLSEYANSTLLIDTSALKFSFVPLLDADHRWSPEDVATHLRAFFQSFREVVSVKDGAIGATQAQLKKRADRFGGRYDDSRTAARWLVHGGQEAPNCLLRVLDDTVQATLAGVCDRHITAVSEADDVIMQMALENRNCVILTGDTDFCKIPCTIVWAKPLWRTLDAIRRNGGARRRAALVETTDTRSAKVEDLLRSFRERRISHVPVPHAMTQRHCVSKRPFPPSFMDLWRQGVMSGGLADKAGQALSSVSPCIEHSHVSSPGRAVSIQAEVCLANLALRFSASFSRDTVVVESYRGRQPVKLTFPLTGTVTLPGGSTLPLPTFSEVFPPNGPANGAERDRFVAAAGFNTTDTAVLTGDRLHVQRCMLLSVITREVLLGVIPAHRLLTLALLLCGPEAGVELPRRTRAHPDDGDTYGLLNACLPIVRDYLSLGPDRYVPALFPLCDHRRCIAMAAEVRTECAPLVTPRVYSAADLLGALLGGVDTMGGRRVVGEVLMGIPLLQE</sequence>
<dbReference type="SUPFAM" id="SSF88723">
    <property type="entry name" value="PIN domain-like"/>
    <property type="match status" value="1"/>
</dbReference>
<organism evidence="1 2">
    <name type="scientific">Kipferlia bialata</name>
    <dbReference type="NCBI Taxonomy" id="797122"/>
    <lineage>
        <taxon>Eukaryota</taxon>
        <taxon>Metamonada</taxon>
        <taxon>Carpediemonas-like organisms</taxon>
        <taxon>Kipferlia</taxon>
    </lineage>
</organism>
<proteinExistence type="predicted"/>
<protein>
    <submittedName>
        <fullName evidence="1">Uncharacterized protein</fullName>
    </submittedName>
</protein>
<dbReference type="EMBL" id="BDIP01000041">
    <property type="protein sequence ID" value="GIQ79685.1"/>
    <property type="molecule type" value="Genomic_DNA"/>
</dbReference>
<dbReference type="Proteomes" id="UP000265618">
    <property type="component" value="Unassembled WGS sequence"/>
</dbReference>
<accession>A0A9K3CNY3</accession>
<dbReference type="AlphaFoldDB" id="A0A9K3CNY3"/>
<comment type="caution">
    <text evidence="1">The sequence shown here is derived from an EMBL/GenBank/DDBJ whole genome shotgun (WGS) entry which is preliminary data.</text>
</comment>
<dbReference type="Gene3D" id="3.40.50.1010">
    <property type="entry name" value="5'-nuclease"/>
    <property type="match status" value="1"/>
</dbReference>
<evidence type="ECO:0000313" key="1">
    <source>
        <dbReference type="EMBL" id="GIQ79685.1"/>
    </source>
</evidence>
<name>A0A9K3CNY3_9EUKA</name>
<reference evidence="1 2" key="1">
    <citation type="journal article" date="2018" name="PLoS ONE">
        <title>The draft genome of Kipferlia bialata reveals reductive genome evolution in fornicate parasites.</title>
        <authorList>
            <person name="Tanifuji G."/>
            <person name="Takabayashi S."/>
            <person name="Kume K."/>
            <person name="Takagi M."/>
            <person name="Nakayama T."/>
            <person name="Kamikawa R."/>
            <person name="Inagaki Y."/>
            <person name="Hashimoto T."/>
        </authorList>
    </citation>
    <scope>NUCLEOTIDE SEQUENCE [LARGE SCALE GENOMIC DNA]</scope>
    <source>
        <strain evidence="1">NY0173</strain>
    </source>
</reference>
<dbReference type="InterPro" id="IPR029060">
    <property type="entry name" value="PIN-like_dom_sf"/>
</dbReference>
<evidence type="ECO:0000313" key="2">
    <source>
        <dbReference type="Proteomes" id="UP000265618"/>
    </source>
</evidence>
<keyword evidence="2" id="KW-1185">Reference proteome</keyword>
<gene>
    <name evidence="1" type="ORF">KIPB_000362</name>
</gene>